<dbReference type="OrthoDB" id="5524812at2"/>
<dbReference type="KEGG" id="tje:TJEJU_2431"/>
<sequence>MKNKLLPQLFIIYTRYLIGFAFVFASVKKIQGRRFTSVSGEENPINTSWHFFETLYQSGLYWKFIGVGQLIAGLLLMTQRYSKLGAVVFFPVIANVFVITVSYDFNGTPIITGLMLLANIMLLVWDWDTLKVLVDKEPNFPDVNRLESDTIWTLMGFAFLLIMMCVGFIKNGRDLLLLLIGILSVSIGGLILGIKRHKKRAIQ</sequence>
<feature type="transmembrane region" description="Helical" evidence="1">
    <location>
        <begin position="60"/>
        <end position="77"/>
    </location>
</feature>
<evidence type="ECO:0000313" key="3">
    <source>
        <dbReference type="Proteomes" id="UP000215214"/>
    </source>
</evidence>
<feature type="transmembrane region" description="Helical" evidence="1">
    <location>
        <begin position="84"/>
        <end position="103"/>
    </location>
</feature>
<keyword evidence="1" id="KW-0472">Membrane</keyword>
<dbReference type="RefSeq" id="WP_095072428.1">
    <property type="nucleotide sequence ID" value="NZ_LT899436.1"/>
</dbReference>
<evidence type="ECO:0000313" key="2">
    <source>
        <dbReference type="EMBL" id="SNR16116.1"/>
    </source>
</evidence>
<name>A0A238UAV2_9FLAO</name>
<keyword evidence="1" id="KW-1133">Transmembrane helix</keyword>
<feature type="transmembrane region" description="Helical" evidence="1">
    <location>
        <begin position="151"/>
        <end position="169"/>
    </location>
</feature>
<feature type="transmembrane region" description="Helical" evidence="1">
    <location>
        <begin position="175"/>
        <end position="194"/>
    </location>
</feature>
<proteinExistence type="predicted"/>
<dbReference type="Proteomes" id="UP000215214">
    <property type="component" value="Chromosome TJEJU"/>
</dbReference>
<dbReference type="EMBL" id="LT899436">
    <property type="protein sequence ID" value="SNR16116.1"/>
    <property type="molecule type" value="Genomic_DNA"/>
</dbReference>
<dbReference type="AlphaFoldDB" id="A0A238UAV2"/>
<keyword evidence="3" id="KW-1185">Reference proteome</keyword>
<evidence type="ECO:0008006" key="4">
    <source>
        <dbReference type="Google" id="ProtNLM"/>
    </source>
</evidence>
<feature type="transmembrane region" description="Helical" evidence="1">
    <location>
        <begin position="109"/>
        <end position="130"/>
    </location>
</feature>
<feature type="transmembrane region" description="Helical" evidence="1">
    <location>
        <begin position="9"/>
        <end position="27"/>
    </location>
</feature>
<protein>
    <recommendedName>
        <fullName evidence="4">DoxX family protein</fullName>
    </recommendedName>
</protein>
<accession>A0A238UAV2</accession>
<keyword evidence="1" id="KW-0812">Transmembrane</keyword>
<organism evidence="2 3">
    <name type="scientific">Tenacibaculum jejuense</name>
    <dbReference type="NCBI Taxonomy" id="584609"/>
    <lineage>
        <taxon>Bacteria</taxon>
        <taxon>Pseudomonadati</taxon>
        <taxon>Bacteroidota</taxon>
        <taxon>Flavobacteriia</taxon>
        <taxon>Flavobacteriales</taxon>
        <taxon>Flavobacteriaceae</taxon>
        <taxon>Tenacibaculum</taxon>
    </lineage>
</organism>
<evidence type="ECO:0000256" key="1">
    <source>
        <dbReference type="SAM" id="Phobius"/>
    </source>
</evidence>
<reference evidence="2 3" key="1">
    <citation type="submission" date="2017-07" db="EMBL/GenBank/DDBJ databases">
        <authorList>
            <person name="Sun Z.S."/>
            <person name="Albrecht U."/>
            <person name="Echele G."/>
            <person name="Lee C.C."/>
        </authorList>
    </citation>
    <scope>NUCLEOTIDE SEQUENCE [LARGE SCALE GENOMIC DNA]</scope>
    <source>
        <strain evidence="3">type strain: KCTC 22618</strain>
    </source>
</reference>
<gene>
    <name evidence="2" type="ORF">TJEJU_2431</name>
</gene>